<dbReference type="RefSeq" id="WP_038447161.1">
    <property type="nucleotide sequence ID" value="NZ_CP008896.1"/>
</dbReference>
<protein>
    <recommendedName>
        <fullName evidence="4">DUF4440 domain-containing protein</fullName>
    </recommendedName>
</protein>
<evidence type="ECO:0000313" key="2">
    <source>
        <dbReference type="EMBL" id="SUD30027.1"/>
    </source>
</evidence>
<name>A0A379IAX6_PSEFL</name>
<feature type="chain" id="PRO_5016665374" description="DUF4440 domain-containing protein" evidence="1">
    <location>
        <begin position="31"/>
        <end position="176"/>
    </location>
</feature>
<evidence type="ECO:0008006" key="4">
    <source>
        <dbReference type="Google" id="ProtNLM"/>
    </source>
</evidence>
<proteinExistence type="predicted"/>
<accession>A0A379IAX6</accession>
<sequence>MKTTSLIRTPLLTLAMTGVLSLFAAASATAAEDNGAPPFSSDPKIKSVQQEAYNVVRQYEQALNEGNTKKIVSLFAADSVAEWNNKRTYTTVQQKTEGYDALFKIAKFKTVFAYDAINLYGDAAVIRTHHHKGATVMENDKPVIDLNREVFILNKTSQGWKIVLYTFNTDPVQGEG</sequence>
<reference evidence="2 3" key="1">
    <citation type="submission" date="2018-06" db="EMBL/GenBank/DDBJ databases">
        <authorList>
            <consortium name="Pathogen Informatics"/>
            <person name="Doyle S."/>
        </authorList>
    </citation>
    <scope>NUCLEOTIDE SEQUENCE [LARGE SCALE GENOMIC DNA]</scope>
    <source>
        <strain evidence="2 3">NCTC10392</strain>
    </source>
</reference>
<dbReference type="SUPFAM" id="SSF54427">
    <property type="entry name" value="NTF2-like"/>
    <property type="match status" value="1"/>
</dbReference>
<dbReference type="Gene3D" id="3.10.450.50">
    <property type="match status" value="1"/>
</dbReference>
<dbReference type="EMBL" id="UGUS01000002">
    <property type="protein sequence ID" value="SUD30027.1"/>
    <property type="molecule type" value="Genomic_DNA"/>
</dbReference>
<evidence type="ECO:0000256" key="1">
    <source>
        <dbReference type="SAM" id="SignalP"/>
    </source>
</evidence>
<organism evidence="2 3">
    <name type="scientific">Pseudomonas fluorescens</name>
    <dbReference type="NCBI Taxonomy" id="294"/>
    <lineage>
        <taxon>Bacteria</taxon>
        <taxon>Pseudomonadati</taxon>
        <taxon>Pseudomonadota</taxon>
        <taxon>Gammaproteobacteria</taxon>
        <taxon>Pseudomonadales</taxon>
        <taxon>Pseudomonadaceae</taxon>
        <taxon>Pseudomonas</taxon>
    </lineage>
</organism>
<dbReference type="KEGG" id="pfn:HZ99_26465"/>
<feature type="signal peptide" evidence="1">
    <location>
        <begin position="1"/>
        <end position="30"/>
    </location>
</feature>
<dbReference type="Proteomes" id="UP000255125">
    <property type="component" value="Unassembled WGS sequence"/>
</dbReference>
<dbReference type="AlphaFoldDB" id="A0A379IAX6"/>
<gene>
    <name evidence="2" type="ORF">NCTC10392_01933</name>
</gene>
<keyword evidence="1" id="KW-0732">Signal</keyword>
<evidence type="ECO:0000313" key="3">
    <source>
        <dbReference type="Proteomes" id="UP000255125"/>
    </source>
</evidence>
<dbReference type="InterPro" id="IPR032710">
    <property type="entry name" value="NTF2-like_dom_sf"/>
</dbReference>